<dbReference type="RefSeq" id="WP_076587362.1">
    <property type="nucleotide sequence ID" value="NZ_FTLW01000004.1"/>
</dbReference>
<reference evidence="2" key="1">
    <citation type="submission" date="2017-01" db="EMBL/GenBank/DDBJ databases">
        <authorList>
            <person name="Varghese N."/>
            <person name="Submissions S."/>
        </authorList>
    </citation>
    <scope>NUCLEOTIDE SEQUENCE [LARGE SCALE GENOMIC DNA]</scope>
    <source>
        <strain evidence="2">UM1</strain>
    </source>
</reference>
<dbReference type="Proteomes" id="UP000241788">
    <property type="component" value="Unassembled WGS sequence"/>
</dbReference>
<protein>
    <recommendedName>
        <fullName evidence="3">Methyltransferase domain-containing protein</fullName>
    </recommendedName>
</protein>
<organism evidence="1 2">
    <name type="scientific">Solilutibacter tolerans</name>
    <dbReference type="NCBI Taxonomy" id="1604334"/>
    <lineage>
        <taxon>Bacteria</taxon>
        <taxon>Pseudomonadati</taxon>
        <taxon>Pseudomonadota</taxon>
        <taxon>Gammaproteobacteria</taxon>
        <taxon>Lysobacterales</taxon>
        <taxon>Lysobacteraceae</taxon>
        <taxon>Solilutibacter</taxon>
    </lineage>
</organism>
<dbReference type="AlphaFoldDB" id="A0A1N6VEX5"/>
<dbReference type="OrthoDB" id="5983563at2"/>
<sequence>MPALVTARQPDAPPDWFASEHGLALAMSELPSLHAAISARPGLPWLAFSALSRPSAIDQPHGLWLRAGGRGWIGDVACGEALPLASESIGGIIVQHVESDEIEPWLEECVRVLVPGGRLSVFELNPLSPYRGHWQGEGVSGREPVTWRRRLKRAGLAPEPVAQGLGPRWRNRIDSELQLGAGARAVYLLAAEKRRMPMTMKRVPALGPAVGDAL</sequence>
<evidence type="ECO:0000313" key="1">
    <source>
        <dbReference type="EMBL" id="SIQ76278.1"/>
    </source>
</evidence>
<proteinExistence type="predicted"/>
<accession>A0A1N6VEX5</accession>
<evidence type="ECO:0008006" key="3">
    <source>
        <dbReference type="Google" id="ProtNLM"/>
    </source>
</evidence>
<gene>
    <name evidence="1" type="ORF">SAMN05421546_1760</name>
</gene>
<dbReference type="InterPro" id="IPR029063">
    <property type="entry name" value="SAM-dependent_MTases_sf"/>
</dbReference>
<dbReference type="Gene3D" id="3.40.50.150">
    <property type="entry name" value="Vaccinia Virus protein VP39"/>
    <property type="match status" value="1"/>
</dbReference>
<dbReference type="EMBL" id="FTLW01000004">
    <property type="protein sequence ID" value="SIQ76278.1"/>
    <property type="molecule type" value="Genomic_DNA"/>
</dbReference>
<dbReference type="SUPFAM" id="SSF53335">
    <property type="entry name" value="S-adenosyl-L-methionine-dependent methyltransferases"/>
    <property type="match status" value="1"/>
</dbReference>
<name>A0A1N6VEX5_9GAMM</name>
<keyword evidence="2" id="KW-1185">Reference proteome</keyword>
<dbReference type="STRING" id="1604334.SAMN05421546_1760"/>
<evidence type="ECO:0000313" key="2">
    <source>
        <dbReference type="Proteomes" id="UP000241788"/>
    </source>
</evidence>